<comment type="caution">
    <text evidence="2">The sequence shown here is derived from an EMBL/GenBank/DDBJ whole genome shotgun (WGS) entry which is preliminary data.</text>
</comment>
<protein>
    <submittedName>
        <fullName evidence="2">Uncharacterized protein</fullName>
    </submittedName>
</protein>
<dbReference type="AlphaFoldDB" id="A0A976FMT5"/>
<evidence type="ECO:0000313" key="3">
    <source>
        <dbReference type="EMBL" id="TDH70013.1"/>
    </source>
</evidence>
<accession>A0A976FMT5</accession>
<reference evidence="2" key="2">
    <citation type="submission" date="2021-07" db="EMBL/GenBank/DDBJ databases">
        <authorList>
            <person name="Fletcher K."/>
        </authorList>
    </citation>
    <scope>NUCLEOTIDE SEQUENCE</scope>
    <source>
        <strain evidence="2">SF5</strain>
    </source>
</reference>
<reference evidence="2 4" key="1">
    <citation type="journal article" date="2021" name="Genome Biol.">
        <title>AFLAP: assembly-free linkage analysis pipeline using k-mers from genome sequencing data.</title>
        <authorList>
            <person name="Fletcher K."/>
            <person name="Zhang L."/>
            <person name="Gil J."/>
            <person name="Han R."/>
            <person name="Cavanaugh K."/>
            <person name="Michelmore R."/>
        </authorList>
    </citation>
    <scope>NUCLEOTIDE SEQUENCE [LARGE SCALE GENOMIC DNA]</scope>
    <source>
        <strain evidence="2 4">SF5</strain>
    </source>
</reference>
<dbReference type="KEGG" id="blac:94345091"/>
<organism evidence="2 4">
    <name type="scientific">Bremia lactucae</name>
    <name type="common">Lettuce downy mildew</name>
    <dbReference type="NCBI Taxonomy" id="4779"/>
    <lineage>
        <taxon>Eukaryota</taxon>
        <taxon>Sar</taxon>
        <taxon>Stramenopiles</taxon>
        <taxon>Oomycota</taxon>
        <taxon>Peronosporomycetes</taxon>
        <taxon>Peronosporales</taxon>
        <taxon>Peronosporaceae</taxon>
        <taxon>Bremia</taxon>
    </lineage>
</organism>
<evidence type="ECO:0000313" key="4">
    <source>
        <dbReference type="Proteomes" id="UP000294530"/>
    </source>
</evidence>
<name>A0A976FMT5_BRELC</name>
<dbReference type="GeneID" id="94345091"/>
<dbReference type="EMBL" id="SHOA02000019">
    <property type="protein sequence ID" value="TDH70013.1"/>
    <property type="molecule type" value="Genomic_DNA"/>
</dbReference>
<proteinExistence type="predicted"/>
<dbReference type="Proteomes" id="UP000294530">
    <property type="component" value="Unassembled WGS sequence"/>
</dbReference>
<evidence type="ECO:0000313" key="1">
    <source>
        <dbReference type="EMBL" id="TDH65372.1"/>
    </source>
</evidence>
<keyword evidence="4" id="KW-1185">Reference proteome</keyword>
<dbReference type="RefSeq" id="XP_067814871.1">
    <property type="nucleotide sequence ID" value="XM_067959420.1"/>
</dbReference>
<sequence length="87" mass="9759">MAPTKSADVLSSNCDIETNRIIEGSILAWKMGNPEGSAYMTYCRPLTTACKYEGHHHPNYWYWFTLTVSANQINNNVEASTAYASLH</sequence>
<evidence type="ECO:0000313" key="2">
    <source>
        <dbReference type="EMBL" id="TDH69608.1"/>
    </source>
</evidence>
<dbReference type="EMBL" id="SHOA02000013">
    <property type="protein sequence ID" value="TDH65372.1"/>
    <property type="molecule type" value="Genomic_DNA"/>
</dbReference>
<dbReference type="EMBL" id="SHOA02000002">
    <property type="protein sequence ID" value="TDH69608.1"/>
    <property type="molecule type" value="Genomic_DNA"/>
</dbReference>
<gene>
    <name evidence="1" type="ORF">CCR75_001316</name>
    <name evidence="3" type="ORF">CCR75_006778</name>
    <name evidence="2" type="ORF">CCR75_008861</name>
</gene>